<sequence>MKWKEDYSYIQNLYRELLDNEEISTDIIYRKINRLESQIRKKTDIIIRQLSILQREEKELEDILERSMH</sequence>
<accession>H8ZB18</accession>
<name>H8ZB18_NEMA1</name>
<gene>
    <name evidence="1" type="ORF">NERG_00767</name>
</gene>
<proteinExistence type="predicted"/>
<reference evidence="1" key="1">
    <citation type="submission" date="2011-03" db="EMBL/GenBank/DDBJ databases">
        <title>The Genome Sequence of Nematocida sp1 strain ERTm2.</title>
        <authorList>
            <consortium name="The Broad Institute Genome Sequencing Platform"/>
            <consortium name="The Broad Institute Genome Sequencing Center for Infectious Disease"/>
            <person name="Cuomo C."/>
            <person name="Troemel E."/>
            <person name="Young S.K."/>
            <person name="Zeng Q."/>
            <person name="Gargeya S."/>
            <person name="Fitzgerald M."/>
            <person name="Haas B."/>
            <person name="Abouelleil A."/>
            <person name="Alvarado L."/>
            <person name="Arachchi H.M."/>
            <person name="Berlin A."/>
            <person name="Brown A."/>
            <person name="Chapman S.B."/>
            <person name="Chen Z."/>
            <person name="Dunbar C."/>
            <person name="Freedman E."/>
            <person name="Gearin G."/>
            <person name="Gellesch M."/>
            <person name="Goldberg J."/>
            <person name="Griggs A."/>
            <person name="Gujja S."/>
            <person name="Heilman E.R."/>
            <person name="Heiman D."/>
            <person name="Howarth C."/>
            <person name="Larson L."/>
            <person name="Lui A."/>
            <person name="MacDonald P.J.P."/>
            <person name="Mehta T."/>
            <person name="Montmayeur A."/>
            <person name="Murphy C."/>
            <person name="Neiman D."/>
            <person name="Pearson M."/>
            <person name="Priest M."/>
            <person name="Roberts A."/>
            <person name="Saif S."/>
            <person name="Shea T."/>
            <person name="Shenoy N."/>
            <person name="Sisk P."/>
            <person name="Stolte C."/>
            <person name="Sykes S."/>
            <person name="White J."/>
            <person name="Yandava C."/>
            <person name="Wortman J."/>
            <person name="Nusbaum C."/>
            <person name="Birren B."/>
        </authorList>
    </citation>
    <scope>NUCLEOTIDE SEQUENCE</scope>
    <source>
        <strain evidence="1">ERTm2</strain>
    </source>
</reference>
<evidence type="ECO:0000313" key="1">
    <source>
        <dbReference type="EMBL" id="EHY66071.1"/>
    </source>
</evidence>
<dbReference type="HOGENOM" id="CLU_2776523_0_0_1"/>
<dbReference type="Proteomes" id="UP000005622">
    <property type="component" value="Unassembled WGS sequence"/>
</dbReference>
<protein>
    <submittedName>
        <fullName evidence="1">Uncharacterized protein</fullName>
    </submittedName>
</protein>
<organism evidence="1">
    <name type="scientific">Nematocida ausubeli (strain ATCC PRA-371 / ERTm2)</name>
    <name type="common">Nematode killer fungus</name>
    <dbReference type="NCBI Taxonomy" id="1913371"/>
    <lineage>
        <taxon>Eukaryota</taxon>
        <taxon>Fungi</taxon>
        <taxon>Fungi incertae sedis</taxon>
        <taxon>Microsporidia</taxon>
        <taxon>Nematocida</taxon>
    </lineage>
</organism>
<dbReference type="AlphaFoldDB" id="H8ZB18"/>
<dbReference type="EMBL" id="JH604634">
    <property type="protein sequence ID" value="EHY66071.1"/>
    <property type="molecule type" value="Genomic_DNA"/>
</dbReference>